<name>A0AAX4J000_9PEZI</name>
<evidence type="ECO:0000256" key="2">
    <source>
        <dbReference type="SAM" id="SignalP"/>
    </source>
</evidence>
<protein>
    <submittedName>
        <fullName evidence="3">Uncharacterized protein</fullName>
    </submittedName>
</protein>
<dbReference type="AlphaFoldDB" id="A0AAX4J000"/>
<reference evidence="4" key="1">
    <citation type="journal article" date="2023" name="bioRxiv">
        <title>Complete genome of the Medicago anthracnose fungus, Colletotrichum destructivum, reveals a mini-chromosome-like region within a core chromosome.</title>
        <authorList>
            <person name="Lapalu N."/>
            <person name="Simon A."/>
            <person name="Lu A."/>
            <person name="Plaumann P.-L."/>
            <person name="Amselem J."/>
            <person name="Pigne S."/>
            <person name="Auger A."/>
            <person name="Koch C."/>
            <person name="Dallery J.-F."/>
            <person name="O'Connell R.J."/>
        </authorList>
    </citation>
    <scope>NUCLEOTIDE SEQUENCE [LARGE SCALE GENOMIC DNA]</scope>
    <source>
        <strain evidence="4">CBS 520.97</strain>
    </source>
</reference>
<proteinExistence type="predicted"/>
<feature type="compositionally biased region" description="Polar residues" evidence="1">
    <location>
        <begin position="35"/>
        <end position="62"/>
    </location>
</feature>
<evidence type="ECO:0000313" key="3">
    <source>
        <dbReference type="EMBL" id="WQF88873.1"/>
    </source>
</evidence>
<feature type="chain" id="PRO_5043511737" evidence="2">
    <location>
        <begin position="19"/>
        <end position="62"/>
    </location>
</feature>
<sequence length="62" mass="6742">MGVVSGAVLAMVVATLMADPRDRVQEHLHYIDRPQNPSGSMNWNISTEKTENSDGIQDVSTA</sequence>
<dbReference type="RefSeq" id="XP_062786094.1">
    <property type="nucleotide sequence ID" value="XM_062930043.1"/>
</dbReference>
<dbReference type="Proteomes" id="UP001322277">
    <property type="component" value="Chromosome 9"/>
</dbReference>
<keyword evidence="4" id="KW-1185">Reference proteome</keyword>
<keyword evidence="2" id="KW-0732">Signal</keyword>
<dbReference type="EMBL" id="CP137313">
    <property type="protein sequence ID" value="WQF88873.1"/>
    <property type="molecule type" value="Genomic_DNA"/>
</dbReference>
<dbReference type="GeneID" id="87950387"/>
<evidence type="ECO:0000256" key="1">
    <source>
        <dbReference type="SAM" id="MobiDB-lite"/>
    </source>
</evidence>
<dbReference type="KEGG" id="cdet:87950387"/>
<organism evidence="3 4">
    <name type="scientific">Colletotrichum destructivum</name>
    <dbReference type="NCBI Taxonomy" id="34406"/>
    <lineage>
        <taxon>Eukaryota</taxon>
        <taxon>Fungi</taxon>
        <taxon>Dikarya</taxon>
        <taxon>Ascomycota</taxon>
        <taxon>Pezizomycotina</taxon>
        <taxon>Sordariomycetes</taxon>
        <taxon>Hypocreomycetidae</taxon>
        <taxon>Glomerellales</taxon>
        <taxon>Glomerellaceae</taxon>
        <taxon>Colletotrichum</taxon>
        <taxon>Colletotrichum destructivum species complex</taxon>
    </lineage>
</organism>
<accession>A0AAX4J000</accession>
<feature type="signal peptide" evidence="2">
    <location>
        <begin position="1"/>
        <end position="18"/>
    </location>
</feature>
<gene>
    <name evidence="3" type="ORF">CDEST_13887</name>
</gene>
<feature type="region of interest" description="Disordered" evidence="1">
    <location>
        <begin position="30"/>
        <end position="62"/>
    </location>
</feature>
<evidence type="ECO:0000313" key="4">
    <source>
        <dbReference type="Proteomes" id="UP001322277"/>
    </source>
</evidence>